<dbReference type="Proteomes" id="UP000612282">
    <property type="component" value="Unassembled WGS sequence"/>
</dbReference>
<accession>A0ABQ3XIW3</accession>
<proteinExistence type="predicted"/>
<gene>
    <name evidence="2" type="ORF">Aco03nite_068450</name>
</gene>
<evidence type="ECO:0000313" key="3">
    <source>
        <dbReference type="Proteomes" id="UP000612282"/>
    </source>
</evidence>
<sequence>MWISGLAVAVGAGAFLLRPSTPAAAPAVALSVPPPASATPLEKVRFILEKQEKALVDGDEKAWLAPVDAKLQGRYRAIFRNLRALDLTQAELEFDDQPDMTGTTMVVRIRLSYCFDGVECMLSQTADHGSAPDVVHKLTWTVRDGAYQLTGIADSGIANGLEPAPWEDKALSIVRGPRVTLAAPASTAGQLDRFLPLAEKAAVVADRYAGKLGNPQPRYRIYLADKKSWNSWYSKADPGKLTAAYHLLIGWTGSDTVVHTELVRPGTDAEITALLQHELTHGVTLNGNKDQSGGPLWLVEGIAEYIGNLPRQPKATDSRYFVRGPRTIAVAPVADDADSATVSNLYATGHFAVGCMAAKYGEPKMLDFVARVVRKGQGLDPAARAAFGKPFKTVDKACVSWIKQQIG</sequence>
<feature type="chain" id="PRO_5047088760" evidence="1">
    <location>
        <begin position="24"/>
        <end position="407"/>
    </location>
</feature>
<protein>
    <submittedName>
        <fullName evidence="2">Uncharacterized protein</fullName>
    </submittedName>
</protein>
<keyword evidence="3" id="KW-1185">Reference proteome</keyword>
<feature type="signal peptide" evidence="1">
    <location>
        <begin position="1"/>
        <end position="23"/>
    </location>
</feature>
<keyword evidence="1" id="KW-0732">Signal</keyword>
<evidence type="ECO:0000313" key="2">
    <source>
        <dbReference type="EMBL" id="GID58441.1"/>
    </source>
</evidence>
<comment type="caution">
    <text evidence="2">The sequence shown here is derived from an EMBL/GenBank/DDBJ whole genome shotgun (WGS) entry which is preliminary data.</text>
</comment>
<dbReference type="EMBL" id="BOMG01000085">
    <property type="protein sequence ID" value="GID58441.1"/>
    <property type="molecule type" value="Genomic_DNA"/>
</dbReference>
<evidence type="ECO:0000256" key="1">
    <source>
        <dbReference type="SAM" id="SignalP"/>
    </source>
</evidence>
<name>A0ABQ3XIW3_9ACTN</name>
<reference evidence="2 3" key="1">
    <citation type="submission" date="2021-01" db="EMBL/GenBank/DDBJ databases">
        <title>Whole genome shotgun sequence of Actinoplanes couchii NBRC 106145.</title>
        <authorList>
            <person name="Komaki H."/>
            <person name="Tamura T."/>
        </authorList>
    </citation>
    <scope>NUCLEOTIDE SEQUENCE [LARGE SCALE GENOMIC DNA]</scope>
    <source>
        <strain evidence="2 3">NBRC 106145</strain>
    </source>
</reference>
<organism evidence="2 3">
    <name type="scientific">Actinoplanes couchii</name>
    <dbReference type="NCBI Taxonomy" id="403638"/>
    <lineage>
        <taxon>Bacteria</taxon>
        <taxon>Bacillati</taxon>
        <taxon>Actinomycetota</taxon>
        <taxon>Actinomycetes</taxon>
        <taxon>Micromonosporales</taxon>
        <taxon>Micromonosporaceae</taxon>
        <taxon>Actinoplanes</taxon>
    </lineage>
</organism>